<organism evidence="1 2">
    <name type="scientific">Paragonimus westermani</name>
    <dbReference type="NCBI Taxonomy" id="34504"/>
    <lineage>
        <taxon>Eukaryota</taxon>
        <taxon>Metazoa</taxon>
        <taxon>Spiralia</taxon>
        <taxon>Lophotrochozoa</taxon>
        <taxon>Platyhelminthes</taxon>
        <taxon>Trematoda</taxon>
        <taxon>Digenea</taxon>
        <taxon>Plagiorchiida</taxon>
        <taxon>Troglotremata</taxon>
        <taxon>Troglotrematidae</taxon>
        <taxon>Paragonimus</taxon>
    </lineage>
</organism>
<accession>A0A5J4N537</accession>
<keyword evidence="2" id="KW-1185">Reference proteome</keyword>
<comment type="caution">
    <text evidence="1">The sequence shown here is derived from an EMBL/GenBank/DDBJ whole genome shotgun (WGS) entry which is preliminary data.</text>
</comment>
<protein>
    <submittedName>
        <fullName evidence="1">Uncharacterized protein</fullName>
    </submittedName>
</protein>
<name>A0A5J4N537_9TREM</name>
<sequence length="131" mass="14484">VAKKKLKQYTRKLNVILKKLKTWSQLPLYRSTNPIGMVNSPTAYLLGVPLQFPDERLATITLRILSVNAPSPRSPVTQTLHQDGKSLVCRCVAPLSSDSKCDPALQLGKLRITAHAACLVLETVEHFGRPL</sequence>
<feature type="non-terminal residue" evidence="1">
    <location>
        <position position="1"/>
    </location>
</feature>
<gene>
    <name evidence="1" type="ORF">DEA37_0008992</name>
</gene>
<dbReference type="Proteomes" id="UP000324629">
    <property type="component" value="Unassembled WGS sequence"/>
</dbReference>
<reference evidence="1 2" key="1">
    <citation type="journal article" date="2019" name="Gigascience">
        <title>Whole-genome sequence of the oriental lung fluke Paragonimus westermani.</title>
        <authorList>
            <person name="Oey H."/>
            <person name="Zakrzewski M."/>
            <person name="Narain K."/>
            <person name="Devi K.R."/>
            <person name="Agatsuma T."/>
            <person name="Nawaratna S."/>
            <person name="Gobert G.N."/>
            <person name="Jones M.K."/>
            <person name="Ragan M.A."/>
            <person name="McManus D.P."/>
            <person name="Krause L."/>
        </authorList>
    </citation>
    <scope>NUCLEOTIDE SEQUENCE [LARGE SCALE GENOMIC DNA]</scope>
    <source>
        <strain evidence="1 2">IND2009</strain>
    </source>
</reference>
<evidence type="ECO:0000313" key="1">
    <source>
        <dbReference type="EMBL" id="KAA3670696.1"/>
    </source>
</evidence>
<dbReference type="Gene3D" id="3.30.310.50">
    <property type="entry name" value="Alpha-D-phosphohexomutase, C-terminal domain"/>
    <property type="match status" value="1"/>
</dbReference>
<evidence type="ECO:0000313" key="2">
    <source>
        <dbReference type="Proteomes" id="UP000324629"/>
    </source>
</evidence>
<proteinExistence type="predicted"/>
<dbReference type="AlphaFoldDB" id="A0A5J4N537"/>
<dbReference type="EMBL" id="QNGE01008755">
    <property type="protein sequence ID" value="KAA3670696.1"/>
    <property type="molecule type" value="Genomic_DNA"/>
</dbReference>